<feature type="transmembrane region" description="Helical" evidence="8">
    <location>
        <begin position="78"/>
        <end position="98"/>
    </location>
</feature>
<feature type="transmembrane region" description="Helical" evidence="8">
    <location>
        <begin position="211"/>
        <end position="234"/>
    </location>
</feature>
<feature type="transmembrane region" description="Helical" evidence="8">
    <location>
        <begin position="309"/>
        <end position="329"/>
    </location>
</feature>
<accession>A0ABW5QRA2</accession>
<keyword evidence="4" id="KW-0309">Germination</keyword>
<evidence type="ECO:0000256" key="2">
    <source>
        <dbReference type="ARBA" id="ARBA00007998"/>
    </source>
</evidence>
<feature type="transmembrane region" description="Helical" evidence="8">
    <location>
        <begin position="241"/>
        <end position="261"/>
    </location>
</feature>
<organism evidence="9 10">
    <name type="scientific">Paenibacillus thailandensis</name>
    <dbReference type="NCBI Taxonomy" id="393250"/>
    <lineage>
        <taxon>Bacteria</taxon>
        <taxon>Bacillati</taxon>
        <taxon>Bacillota</taxon>
        <taxon>Bacilli</taxon>
        <taxon>Bacillales</taxon>
        <taxon>Paenibacillaceae</taxon>
        <taxon>Paenibacillus</taxon>
    </lineage>
</organism>
<dbReference type="RefSeq" id="WP_379268872.1">
    <property type="nucleotide sequence ID" value="NZ_JBHUGT010000050.1"/>
</dbReference>
<evidence type="ECO:0000313" key="10">
    <source>
        <dbReference type="Proteomes" id="UP001597493"/>
    </source>
</evidence>
<evidence type="ECO:0000256" key="8">
    <source>
        <dbReference type="SAM" id="Phobius"/>
    </source>
</evidence>
<feature type="transmembrane region" description="Helical" evidence="8">
    <location>
        <begin position="170"/>
        <end position="191"/>
    </location>
</feature>
<evidence type="ECO:0000256" key="1">
    <source>
        <dbReference type="ARBA" id="ARBA00004141"/>
    </source>
</evidence>
<feature type="transmembrane region" description="Helical" evidence="8">
    <location>
        <begin position="110"/>
        <end position="128"/>
    </location>
</feature>
<sequence>MNRYFYYSVMLASMMNILFYIPKFLIHQRYTGAVSSLLVGGAAGSLLAFLFLNAIQRFPGKGLPEILETVHNKPVSRFFSFIFGLHWFCAALLPLVDYAYVLNRFLNPDATPIAILILLALVCTYAASRSLLTVALLMELGLILNAPIAIFIMAKALTSDTFNWDAVRTVANYVTVAPNYAAIAAASYTFIGYMHMCIFNRLFPPNFRYRFYIWLIPMIGFAFLLVSFFVPIAFHGTETVAAYMYVWTVTADSMVMSYGFIERVLFLFLFVFLNLSLIHSMSVWHQSMEFFKSAFWKKKPQVDSPETPVANYVICGVFLAITIVFMILTDERDTFILTLQWVKFRFVLEIVLVLWIFVISRKGREKHAARSS</sequence>
<feature type="transmembrane region" description="Helical" evidence="8">
    <location>
        <begin position="37"/>
        <end position="58"/>
    </location>
</feature>
<comment type="similarity">
    <text evidence="2">Belongs to the amino acid-polyamine-organocation (APC) superfamily. Spore germination protein (SGP) (TC 2.A.3.9) family.</text>
</comment>
<feature type="transmembrane region" description="Helical" evidence="8">
    <location>
        <begin position="134"/>
        <end position="158"/>
    </location>
</feature>
<proteinExistence type="inferred from homology"/>
<dbReference type="EMBL" id="JBHUMY010000001">
    <property type="protein sequence ID" value="MFD2658894.1"/>
    <property type="molecule type" value="Genomic_DNA"/>
</dbReference>
<reference evidence="10" key="1">
    <citation type="journal article" date="2019" name="Int. J. Syst. Evol. Microbiol.">
        <title>The Global Catalogue of Microorganisms (GCM) 10K type strain sequencing project: providing services to taxonomists for standard genome sequencing and annotation.</title>
        <authorList>
            <consortium name="The Broad Institute Genomics Platform"/>
            <consortium name="The Broad Institute Genome Sequencing Center for Infectious Disease"/>
            <person name="Wu L."/>
            <person name="Ma J."/>
        </authorList>
    </citation>
    <scope>NUCLEOTIDE SEQUENCE [LARGE SCALE GENOMIC DNA]</scope>
    <source>
        <strain evidence="10">TISTR 1827</strain>
    </source>
</reference>
<dbReference type="PANTHER" id="PTHR34975">
    <property type="entry name" value="SPORE GERMINATION PROTEIN A2"/>
    <property type="match status" value="1"/>
</dbReference>
<dbReference type="Pfam" id="PF03845">
    <property type="entry name" value="Spore_permease"/>
    <property type="match status" value="1"/>
</dbReference>
<evidence type="ECO:0000256" key="7">
    <source>
        <dbReference type="ARBA" id="ARBA00023136"/>
    </source>
</evidence>
<evidence type="ECO:0000256" key="4">
    <source>
        <dbReference type="ARBA" id="ARBA00022544"/>
    </source>
</evidence>
<comment type="subcellular location">
    <subcellularLocation>
        <location evidence="1">Membrane</location>
        <topology evidence="1">Multi-pass membrane protein</topology>
    </subcellularLocation>
</comment>
<dbReference type="Proteomes" id="UP001597493">
    <property type="component" value="Unassembled WGS sequence"/>
</dbReference>
<dbReference type="PANTHER" id="PTHR34975:SF2">
    <property type="entry name" value="SPORE GERMINATION PROTEIN A2"/>
    <property type="match status" value="1"/>
</dbReference>
<keyword evidence="6 8" id="KW-1133">Transmembrane helix</keyword>
<feature type="transmembrane region" description="Helical" evidence="8">
    <location>
        <begin position="267"/>
        <end position="288"/>
    </location>
</feature>
<evidence type="ECO:0000313" key="9">
    <source>
        <dbReference type="EMBL" id="MFD2658894.1"/>
    </source>
</evidence>
<evidence type="ECO:0000256" key="3">
    <source>
        <dbReference type="ARBA" id="ARBA00022448"/>
    </source>
</evidence>
<feature type="transmembrane region" description="Helical" evidence="8">
    <location>
        <begin position="6"/>
        <end position="25"/>
    </location>
</feature>
<keyword evidence="5 8" id="KW-0812">Transmembrane</keyword>
<comment type="caution">
    <text evidence="9">The sequence shown here is derived from an EMBL/GenBank/DDBJ whole genome shotgun (WGS) entry which is preliminary data.</text>
</comment>
<protein>
    <submittedName>
        <fullName evidence="9">GerAB/ArcD/ProY family transporter</fullName>
    </submittedName>
</protein>
<keyword evidence="7 8" id="KW-0472">Membrane</keyword>
<dbReference type="InterPro" id="IPR004761">
    <property type="entry name" value="Spore_GerAB"/>
</dbReference>
<feature type="transmembrane region" description="Helical" evidence="8">
    <location>
        <begin position="341"/>
        <end position="360"/>
    </location>
</feature>
<keyword evidence="10" id="KW-1185">Reference proteome</keyword>
<gene>
    <name evidence="9" type="ORF">ACFSW5_01295</name>
</gene>
<evidence type="ECO:0000256" key="5">
    <source>
        <dbReference type="ARBA" id="ARBA00022692"/>
    </source>
</evidence>
<evidence type="ECO:0000256" key="6">
    <source>
        <dbReference type="ARBA" id="ARBA00022989"/>
    </source>
</evidence>
<name>A0ABW5QRA2_9BACL</name>
<keyword evidence="3" id="KW-0813">Transport</keyword>